<dbReference type="EMBL" id="FNBW01000013">
    <property type="protein sequence ID" value="SDG28917.1"/>
    <property type="molecule type" value="Genomic_DNA"/>
</dbReference>
<proteinExistence type="predicted"/>
<protein>
    <recommendedName>
        <fullName evidence="1">MobA/VirD2-like nuclease domain-containing protein</fullName>
    </recommendedName>
</protein>
<evidence type="ECO:0000313" key="2">
    <source>
        <dbReference type="EMBL" id="SDG28917.1"/>
    </source>
</evidence>
<dbReference type="Pfam" id="PF03432">
    <property type="entry name" value="Relaxase"/>
    <property type="match status" value="1"/>
</dbReference>
<dbReference type="RefSeq" id="WP_093153022.1">
    <property type="nucleotide sequence ID" value="NZ_FNBW01000013.1"/>
</dbReference>
<evidence type="ECO:0000313" key="3">
    <source>
        <dbReference type="Proteomes" id="UP000198615"/>
    </source>
</evidence>
<feature type="domain" description="MobA/VirD2-like nuclease" evidence="1">
    <location>
        <begin position="24"/>
        <end position="145"/>
    </location>
</feature>
<dbReference type="AlphaFoldDB" id="A0A8G2EZK8"/>
<dbReference type="OrthoDB" id="1826980at2"/>
<keyword evidence="3" id="KW-1185">Reference proteome</keyword>
<organism evidence="2 3">
    <name type="scientific">Thalassobaculum litoreum DSM 18839</name>
    <dbReference type="NCBI Taxonomy" id="1123362"/>
    <lineage>
        <taxon>Bacteria</taxon>
        <taxon>Pseudomonadati</taxon>
        <taxon>Pseudomonadota</taxon>
        <taxon>Alphaproteobacteria</taxon>
        <taxon>Rhodospirillales</taxon>
        <taxon>Thalassobaculaceae</taxon>
        <taxon>Thalassobaculum</taxon>
    </lineage>
</organism>
<sequence>MILKGNRRGGAKDLAAHLMKEENDHVQVHELRGFVASDLMGALNETYAISRGTKCQKFLYSLSVNPPPGETASMAAILEAVEKAEKVLKLTGQPRAIVFHEKNGRRHAHAVWSLIDARAMKAVRLRGDRMALQPLTRELFLRHGWKVPDGLLDRENRDPRSFTLKEYHQARKHGRDPRTARSAIQTAWAVSDSKAAFEAALQERGMKLAKGDRAGLVCVDMFGEVYSVPKMLGLRIKDVREKTGSERDKPERFLTVGEAKAMTAALMLSNLRRFKGEIEDTADRKSEEFERRKAELVRRQRLERQSIERRQEERRENEVRARQLRFRTGFRGLWDTLRGQNRRIRTLNEREALESLRRDQQECDALIQRHLEQRRHVDLFRMQLRREFTHERRRIERDFSAYNDMQMDYGRDGPEV</sequence>
<dbReference type="InterPro" id="IPR005094">
    <property type="entry name" value="Endonuclease_MobA/VirD2"/>
</dbReference>
<comment type="caution">
    <text evidence="2">The sequence shown here is derived from an EMBL/GenBank/DDBJ whole genome shotgun (WGS) entry which is preliminary data.</text>
</comment>
<gene>
    <name evidence="2" type="ORF">SAMN05660686_03937</name>
</gene>
<name>A0A8G2EZK8_9PROT</name>
<dbReference type="Proteomes" id="UP000198615">
    <property type="component" value="Unassembled WGS sequence"/>
</dbReference>
<accession>A0A8G2EZK8</accession>
<reference evidence="2 3" key="1">
    <citation type="submission" date="2016-10" db="EMBL/GenBank/DDBJ databases">
        <authorList>
            <person name="Varghese N."/>
            <person name="Submissions S."/>
        </authorList>
    </citation>
    <scope>NUCLEOTIDE SEQUENCE [LARGE SCALE GENOMIC DNA]</scope>
    <source>
        <strain evidence="2 3">DSM 18839</strain>
    </source>
</reference>
<evidence type="ECO:0000259" key="1">
    <source>
        <dbReference type="Pfam" id="PF03432"/>
    </source>
</evidence>